<dbReference type="EMBL" id="JBHSML010000009">
    <property type="protein sequence ID" value="MFC5517495.1"/>
    <property type="molecule type" value="Genomic_DNA"/>
</dbReference>
<keyword evidence="2" id="KW-1185">Reference proteome</keyword>
<feature type="non-terminal residue" evidence="1">
    <location>
        <position position="1"/>
    </location>
</feature>
<protein>
    <submittedName>
        <fullName evidence="1">Uncharacterized protein</fullName>
    </submittedName>
</protein>
<evidence type="ECO:0000313" key="2">
    <source>
        <dbReference type="Proteomes" id="UP001596150"/>
    </source>
</evidence>
<name>A0ABW0PYS1_9HYPH</name>
<dbReference type="Proteomes" id="UP001596150">
    <property type="component" value="Unassembled WGS sequence"/>
</dbReference>
<gene>
    <name evidence="1" type="ORF">ACFPP9_17050</name>
</gene>
<evidence type="ECO:0000313" key="1">
    <source>
        <dbReference type="EMBL" id="MFC5517495.1"/>
    </source>
</evidence>
<comment type="caution">
    <text evidence="1">The sequence shown here is derived from an EMBL/GenBank/DDBJ whole genome shotgun (WGS) entry which is preliminary data.</text>
</comment>
<accession>A0ABW0PYS1</accession>
<dbReference type="RefSeq" id="WP_380224756.1">
    <property type="nucleotide sequence ID" value="NZ_JBHSML010000009.1"/>
</dbReference>
<proteinExistence type="predicted"/>
<organism evidence="1 2">
    <name type="scientific">Kaistia terrae</name>
    <dbReference type="NCBI Taxonomy" id="537017"/>
    <lineage>
        <taxon>Bacteria</taxon>
        <taxon>Pseudomonadati</taxon>
        <taxon>Pseudomonadota</taxon>
        <taxon>Alphaproteobacteria</taxon>
        <taxon>Hyphomicrobiales</taxon>
        <taxon>Kaistiaceae</taxon>
        <taxon>Kaistia</taxon>
    </lineage>
</organism>
<reference evidence="2" key="1">
    <citation type="journal article" date="2019" name="Int. J. Syst. Evol. Microbiol.">
        <title>The Global Catalogue of Microorganisms (GCM) 10K type strain sequencing project: providing services to taxonomists for standard genome sequencing and annotation.</title>
        <authorList>
            <consortium name="The Broad Institute Genomics Platform"/>
            <consortium name="The Broad Institute Genome Sequencing Center for Infectious Disease"/>
            <person name="Wu L."/>
            <person name="Ma J."/>
        </authorList>
    </citation>
    <scope>NUCLEOTIDE SEQUENCE [LARGE SCALE GENOMIC DNA]</scope>
    <source>
        <strain evidence="2">KACC 12633</strain>
    </source>
</reference>
<sequence length="118" mass="13347">FLGCFSHLIGVLFARHIGGDGVLFARHRYAICTPRFVFWRGRLLYRTSRSGSYDRDKLVSPRIDRDVFEHSKPTIQAAPATLDIVLAPRDLVLHHLSKPEMPAVRGIRRKATLPDSAP</sequence>